<dbReference type="InterPro" id="IPR045621">
    <property type="entry name" value="BPD_transp_1_N"/>
</dbReference>
<dbReference type="KEGG" id="dsc:ABOD76_20325"/>
<reference evidence="9" key="1">
    <citation type="submission" date="2024-06" db="EMBL/GenBank/DDBJ databases">
        <title>Draft Genome Sequence of Deinococcus sonorensis Type Strain KR-87, a Biofilm Producing Representative of the Genus Deinococcus.</title>
        <authorList>
            <person name="Boren L.S."/>
            <person name="Grosso R.A."/>
            <person name="Hugenberg-Cox A.N."/>
            <person name="Hill J.T.E."/>
            <person name="Albert C.M."/>
            <person name="Tuohy J.M."/>
        </authorList>
    </citation>
    <scope>NUCLEOTIDE SEQUENCE</scope>
    <source>
        <strain evidence="9">KR-87</strain>
        <plasmid evidence="9">pDson02</plasmid>
    </source>
</reference>
<dbReference type="Gene3D" id="1.10.3720.10">
    <property type="entry name" value="MetI-like"/>
    <property type="match status" value="1"/>
</dbReference>
<keyword evidence="2 7" id="KW-0813">Transport</keyword>
<comment type="subcellular location">
    <subcellularLocation>
        <location evidence="1 7">Cell membrane</location>
        <topology evidence="1 7">Multi-pass membrane protein</topology>
    </subcellularLocation>
</comment>
<gene>
    <name evidence="9" type="ORF">ABOD76_20325</name>
</gene>
<dbReference type="InterPro" id="IPR000515">
    <property type="entry name" value="MetI-like"/>
</dbReference>
<sequence>MARYLVSQLLQALLVIVFVTLVVAIMLRFSGDPAVAQFQGASAPTTEQLRDIRKALGLDQPFLVQYGHFLGGIVTGNFGTSFRGSTPVRSLIAQAMPPTLLLAFCSLVISLAISLPLGMYAAVHQGRPADHLIRFVSLLGLSFPNFWLGIMLVLVFGVLLRWLPPSGYENAASLVLPSLTIGLILTSTTLRLLRASLLEVLQSQYVTVARSKGLSERTVLYKHALRNTAIPVITFIGLQFGGLIGGVVVVEQVFAWPGLGSLALQAIANRDYPVLQGTVTVLALFVVLVNLLVDLSYGLFDPRVRME</sequence>
<evidence type="ECO:0000256" key="3">
    <source>
        <dbReference type="ARBA" id="ARBA00022475"/>
    </source>
</evidence>
<dbReference type="GO" id="GO:0055085">
    <property type="term" value="P:transmembrane transport"/>
    <property type="evidence" value="ECO:0007669"/>
    <property type="project" value="InterPro"/>
</dbReference>
<protein>
    <submittedName>
        <fullName evidence="9">ABC transporter permease</fullName>
    </submittedName>
</protein>
<dbReference type="EMBL" id="CP158300">
    <property type="protein sequence ID" value="XBV87400.1"/>
    <property type="molecule type" value="Genomic_DNA"/>
</dbReference>
<evidence type="ECO:0000256" key="5">
    <source>
        <dbReference type="ARBA" id="ARBA00022989"/>
    </source>
</evidence>
<dbReference type="AlphaFoldDB" id="A0AAU7UG47"/>
<organism evidence="9">
    <name type="scientific">Deinococcus sonorensis KR-87</name>
    <dbReference type="NCBI Taxonomy" id="694439"/>
    <lineage>
        <taxon>Bacteria</taxon>
        <taxon>Thermotogati</taxon>
        <taxon>Deinococcota</taxon>
        <taxon>Deinococci</taxon>
        <taxon>Deinococcales</taxon>
        <taxon>Deinococcaceae</taxon>
        <taxon>Deinococcus</taxon>
    </lineage>
</organism>
<feature type="transmembrane region" description="Helical" evidence="7">
    <location>
        <begin position="135"/>
        <end position="159"/>
    </location>
</feature>
<evidence type="ECO:0000256" key="7">
    <source>
        <dbReference type="RuleBase" id="RU363032"/>
    </source>
</evidence>
<dbReference type="Pfam" id="PF19300">
    <property type="entry name" value="BPD_transp_1_N"/>
    <property type="match status" value="1"/>
</dbReference>
<dbReference type="CDD" id="cd06261">
    <property type="entry name" value="TM_PBP2"/>
    <property type="match status" value="1"/>
</dbReference>
<proteinExistence type="inferred from homology"/>
<feature type="transmembrane region" description="Helical" evidence="7">
    <location>
        <begin position="12"/>
        <end position="29"/>
    </location>
</feature>
<dbReference type="RefSeq" id="WP_350245550.1">
    <property type="nucleotide sequence ID" value="NZ_CP158300.1"/>
</dbReference>
<comment type="similarity">
    <text evidence="7">Belongs to the binding-protein-dependent transport system permease family.</text>
</comment>
<dbReference type="GO" id="GO:0005886">
    <property type="term" value="C:plasma membrane"/>
    <property type="evidence" value="ECO:0007669"/>
    <property type="project" value="UniProtKB-SubCell"/>
</dbReference>
<name>A0AAU7UG47_9DEIO</name>
<dbReference type="PROSITE" id="PS50928">
    <property type="entry name" value="ABC_TM1"/>
    <property type="match status" value="1"/>
</dbReference>
<keyword evidence="6 7" id="KW-0472">Membrane</keyword>
<keyword evidence="5 7" id="KW-1133">Transmembrane helix</keyword>
<dbReference type="PANTHER" id="PTHR43163:SF6">
    <property type="entry name" value="DIPEPTIDE TRANSPORT SYSTEM PERMEASE PROTEIN DPPB-RELATED"/>
    <property type="match status" value="1"/>
</dbReference>
<keyword evidence="4 7" id="KW-0812">Transmembrane</keyword>
<dbReference type="SUPFAM" id="SSF161098">
    <property type="entry name" value="MetI-like"/>
    <property type="match status" value="1"/>
</dbReference>
<evidence type="ECO:0000256" key="4">
    <source>
        <dbReference type="ARBA" id="ARBA00022692"/>
    </source>
</evidence>
<keyword evidence="3" id="KW-1003">Cell membrane</keyword>
<feature type="transmembrane region" description="Helical" evidence="7">
    <location>
        <begin position="232"/>
        <end position="254"/>
    </location>
</feature>
<evidence type="ECO:0000259" key="8">
    <source>
        <dbReference type="PROSITE" id="PS50928"/>
    </source>
</evidence>
<keyword evidence="9" id="KW-0614">Plasmid</keyword>
<evidence type="ECO:0000256" key="1">
    <source>
        <dbReference type="ARBA" id="ARBA00004651"/>
    </source>
</evidence>
<feature type="domain" description="ABC transmembrane type-1" evidence="8">
    <location>
        <begin position="96"/>
        <end position="297"/>
    </location>
</feature>
<geneLocation type="plasmid" evidence="9">
    <name>pDson02</name>
</geneLocation>
<evidence type="ECO:0000256" key="6">
    <source>
        <dbReference type="ARBA" id="ARBA00023136"/>
    </source>
</evidence>
<dbReference type="InterPro" id="IPR035906">
    <property type="entry name" value="MetI-like_sf"/>
</dbReference>
<dbReference type="PANTHER" id="PTHR43163">
    <property type="entry name" value="DIPEPTIDE TRANSPORT SYSTEM PERMEASE PROTEIN DPPB-RELATED"/>
    <property type="match status" value="1"/>
</dbReference>
<evidence type="ECO:0000313" key="9">
    <source>
        <dbReference type="EMBL" id="XBV87400.1"/>
    </source>
</evidence>
<feature type="transmembrane region" description="Helical" evidence="7">
    <location>
        <begin position="171"/>
        <end position="193"/>
    </location>
</feature>
<dbReference type="Pfam" id="PF00528">
    <property type="entry name" value="BPD_transp_1"/>
    <property type="match status" value="1"/>
</dbReference>
<evidence type="ECO:0000256" key="2">
    <source>
        <dbReference type="ARBA" id="ARBA00022448"/>
    </source>
</evidence>
<feature type="transmembrane region" description="Helical" evidence="7">
    <location>
        <begin position="274"/>
        <end position="300"/>
    </location>
</feature>
<accession>A0AAU7UG47</accession>
<feature type="transmembrane region" description="Helical" evidence="7">
    <location>
        <begin position="100"/>
        <end position="123"/>
    </location>
</feature>